<comment type="catalytic activity">
    <reaction evidence="12">
        <text>2 D-alanine + ATP = D-alanyl-D-alanine + ADP + phosphate + H(+)</text>
        <dbReference type="Rhea" id="RHEA:11224"/>
        <dbReference type="ChEBI" id="CHEBI:15378"/>
        <dbReference type="ChEBI" id="CHEBI:30616"/>
        <dbReference type="ChEBI" id="CHEBI:43474"/>
        <dbReference type="ChEBI" id="CHEBI:57416"/>
        <dbReference type="ChEBI" id="CHEBI:57822"/>
        <dbReference type="ChEBI" id="CHEBI:456216"/>
        <dbReference type="EC" id="6.3.2.4"/>
    </reaction>
</comment>
<dbReference type="PROSITE" id="PS00844">
    <property type="entry name" value="DALA_DALA_LIGASE_2"/>
    <property type="match status" value="1"/>
</dbReference>
<dbReference type="GO" id="GO:0046872">
    <property type="term" value="F:metal ion binding"/>
    <property type="evidence" value="ECO:0007669"/>
    <property type="project" value="UniProtKB-KW"/>
</dbReference>
<keyword evidence="10 15" id="KW-0464">Manganese</keyword>
<dbReference type="AlphaFoldDB" id="A0A9D0ZSZ9"/>
<feature type="domain" description="ATP-grasp" evidence="17">
    <location>
        <begin position="146"/>
        <end position="347"/>
    </location>
</feature>
<evidence type="ECO:0000256" key="12">
    <source>
        <dbReference type="HAMAP-Rule" id="MF_00047"/>
    </source>
</evidence>
<evidence type="ECO:0000313" key="19">
    <source>
        <dbReference type="Proteomes" id="UP000886886"/>
    </source>
</evidence>
<dbReference type="InterPro" id="IPR011761">
    <property type="entry name" value="ATP-grasp"/>
</dbReference>
<gene>
    <name evidence="18" type="primary">vanG</name>
    <name evidence="12" type="synonym">ddl</name>
    <name evidence="18" type="ORF">IAB26_00900</name>
</gene>
<evidence type="ECO:0000256" key="5">
    <source>
        <dbReference type="ARBA" id="ARBA00022741"/>
    </source>
</evidence>
<keyword evidence="9 12" id="KW-0573">Peptidoglycan synthesis</keyword>
<feature type="active site" evidence="13">
    <location>
        <position position="191"/>
    </location>
</feature>
<evidence type="ECO:0000256" key="11">
    <source>
        <dbReference type="ARBA" id="ARBA00023316"/>
    </source>
</evidence>
<evidence type="ECO:0000256" key="8">
    <source>
        <dbReference type="ARBA" id="ARBA00022960"/>
    </source>
</evidence>
<comment type="cofactor">
    <cofactor evidence="1">
        <name>Mn(2+)</name>
        <dbReference type="ChEBI" id="CHEBI:29035"/>
    </cofactor>
</comment>
<dbReference type="Proteomes" id="UP000886886">
    <property type="component" value="Unassembled WGS sequence"/>
</dbReference>
<dbReference type="GO" id="GO:0005829">
    <property type="term" value="C:cytosol"/>
    <property type="evidence" value="ECO:0007669"/>
    <property type="project" value="TreeGrafter"/>
</dbReference>
<reference evidence="18" key="2">
    <citation type="journal article" date="2021" name="PeerJ">
        <title>Extensive microbial diversity within the chicken gut microbiome revealed by metagenomics and culture.</title>
        <authorList>
            <person name="Gilroy R."/>
            <person name="Ravi A."/>
            <person name="Getino M."/>
            <person name="Pursley I."/>
            <person name="Horton D.L."/>
            <person name="Alikhan N.F."/>
            <person name="Baker D."/>
            <person name="Gharbi K."/>
            <person name="Hall N."/>
            <person name="Watson M."/>
            <person name="Adriaenssens E.M."/>
            <person name="Foster-Nyarko E."/>
            <person name="Jarju S."/>
            <person name="Secka A."/>
            <person name="Antonio M."/>
            <person name="Oren A."/>
            <person name="Chaudhuri R.R."/>
            <person name="La Ragione R."/>
            <person name="Hildebrand F."/>
            <person name="Pallen M.J."/>
        </authorList>
    </citation>
    <scope>NUCLEOTIDE SEQUENCE</scope>
    <source>
        <strain evidence="18">ChiSjej3B21-11622</strain>
    </source>
</reference>
<dbReference type="SUPFAM" id="SSF56059">
    <property type="entry name" value="Glutathione synthetase ATP-binding domain-like"/>
    <property type="match status" value="1"/>
</dbReference>
<evidence type="ECO:0000256" key="10">
    <source>
        <dbReference type="ARBA" id="ARBA00023211"/>
    </source>
</evidence>
<feature type="active site" evidence="13">
    <location>
        <position position="325"/>
    </location>
</feature>
<name>A0A9D0ZSZ9_9FIRM</name>
<feature type="binding site" evidence="14">
    <location>
        <begin position="313"/>
        <end position="314"/>
    </location>
    <ligand>
        <name>ATP</name>
        <dbReference type="ChEBI" id="CHEBI:30616"/>
    </ligand>
</feature>
<feature type="binding site" evidence="15">
    <location>
        <position position="316"/>
    </location>
    <ligand>
        <name>Mg(2+)</name>
        <dbReference type="ChEBI" id="CHEBI:18420"/>
        <label>2</label>
    </ligand>
</feature>
<dbReference type="PROSITE" id="PS50975">
    <property type="entry name" value="ATP_GRASP"/>
    <property type="match status" value="1"/>
</dbReference>
<accession>A0A9D0ZSZ9</accession>
<dbReference type="InterPro" id="IPR016185">
    <property type="entry name" value="PreATP-grasp_dom_sf"/>
</dbReference>
<dbReference type="NCBIfam" id="NF000091">
    <property type="entry name" value="D_ala_D_ser_VanG"/>
    <property type="match status" value="1"/>
</dbReference>
<dbReference type="NCBIfam" id="TIGR01205">
    <property type="entry name" value="D_ala_D_alaTIGR"/>
    <property type="match status" value="1"/>
</dbReference>
<evidence type="ECO:0000256" key="13">
    <source>
        <dbReference type="PIRSR" id="PIRSR039102-1"/>
    </source>
</evidence>
<comment type="pathway">
    <text evidence="12">Cell wall biogenesis; peptidoglycan biosynthesis.</text>
</comment>
<comment type="cofactor">
    <cofactor evidence="15">
        <name>Mg(2+)</name>
        <dbReference type="ChEBI" id="CHEBI:18420"/>
    </cofactor>
    <cofactor evidence="15">
        <name>Mn(2+)</name>
        <dbReference type="ChEBI" id="CHEBI:29035"/>
    </cofactor>
    <text evidence="15">Binds 2 magnesium or manganese ions per subunit.</text>
</comment>
<dbReference type="PIRSF" id="PIRSF039102">
    <property type="entry name" value="Ddl/VanB"/>
    <property type="match status" value="1"/>
</dbReference>
<dbReference type="Pfam" id="PF01820">
    <property type="entry name" value="Dala_Dala_lig_N"/>
    <property type="match status" value="1"/>
</dbReference>
<keyword evidence="12" id="KW-0963">Cytoplasm</keyword>
<evidence type="ECO:0000256" key="15">
    <source>
        <dbReference type="PIRSR" id="PIRSR039102-3"/>
    </source>
</evidence>
<comment type="subcellular location">
    <subcellularLocation>
        <location evidence="12">Cytoplasm</location>
    </subcellularLocation>
</comment>
<dbReference type="Gene3D" id="3.40.50.20">
    <property type="match status" value="1"/>
</dbReference>
<dbReference type="GO" id="GO:0008716">
    <property type="term" value="F:D-alanine-D-alanine ligase activity"/>
    <property type="evidence" value="ECO:0007669"/>
    <property type="project" value="UniProtKB-UniRule"/>
</dbReference>
<dbReference type="PANTHER" id="PTHR23132">
    <property type="entry name" value="D-ALANINE--D-ALANINE LIGASE"/>
    <property type="match status" value="1"/>
</dbReference>
<dbReference type="NCBIfam" id="NF002378">
    <property type="entry name" value="PRK01372.1"/>
    <property type="match status" value="1"/>
</dbReference>
<reference evidence="18" key="1">
    <citation type="submission" date="2020-10" db="EMBL/GenBank/DDBJ databases">
        <authorList>
            <person name="Gilroy R."/>
        </authorList>
    </citation>
    <scope>NUCLEOTIDE SEQUENCE</scope>
    <source>
        <strain evidence="18">ChiSjej3B21-11622</strain>
    </source>
</reference>
<dbReference type="Gene3D" id="3.30.470.20">
    <property type="entry name" value="ATP-grasp fold, B domain"/>
    <property type="match status" value="1"/>
</dbReference>
<feature type="binding site" evidence="15">
    <location>
        <position position="301"/>
    </location>
    <ligand>
        <name>Mg(2+)</name>
        <dbReference type="ChEBI" id="CHEBI:18420"/>
        <label>1</label>
    </ligand>
</feature>
<dbReference type="Gene3D" id="3.30.1490.20">
    <property type="entry name" value="ATP-grasp fold, A domain"/>
    <property type="match status" value="1"/>
</dbReference>
<dbReference type="InterPro" id="IPR013815">
    <property type="entry name" value="ATP_grasp_subdomain_1"/>
</dbReference>
<keyword evidence="7 15" id="KW-0460">Magnesium</keyword>
<feature type="binding site" evidence="14">
    <location>
        <begin position="221"/>
        <end position="228"/>
    </location>
    <ligand>
        <name>ATP</name>
        <dbReference type="ChEBI" id="CHEBI:30616"/>
    </ligand>
</feature>
<keyword evidence="8 12" id="KW-0133">Cell shape</keyword>
<keyword evidence="4 15" id="KW-0479">Metal-binding</keyword>
<dbReference type="Pfam" id="PF07478">
    <property type="entry name" value="Dala_Dala_lig_C"/>
    <property type="match status" value="1"/>
</dbReference>
<comment type="caution">
    <text evidence="18">The sequence shown here is derived from an EMBL/GenBank/DDBJ whole genome shotgun (WGS) entry which is preliminary data.</text>
</comment>
<keyword evidence="6 16" id="KW-0067">ATP-binding</keyword>
<dbReference type="GO" id="GO:0071555">
    <property type="term" value="P:cell wall organization"/>
    <property type="evidence" value="ECO:0007669"/>
    <property type="project" value="UniProtKB-KW"/>
</dbReference>
<organism evidence="18 19">
    <name type="scientific">Candidatus Limivivens merdigallinarum</name>
    <dbReference type="NCBI Taxonomy" id="2840859"/>
    <lineage>
        <taxon>Bacteria</taxon>
        <taxon>Bacillati</taxon>
        <taxon>Bacillota</taxon>
        <taxon>Clostridia</taxon>
        <taxon>Lachnospirales</taxon>
        <taxon>Lachnospiraceae</taxon>
        <taxon>Lachnospiraceae incertae sedis</taxon>
        <taxon>Candidatus Limivivens</taxon>
    </lineage>
</organism>
<dbReference type="EC" id="6.3.2.4" evidence="12"/>
<comment type="function">
    <text evidence="12">Cell wall formation.</text>
</comment>
<feature type="binding site" evidence="15">
    <location>
        <position position="314"/>
    </location>
    <ligand>
        <name>Mg(2+)</name>
        <dbReference type="ChEBI" id="CHEBI:18420"/>
        <label>2</label>
    </ligand>
</feature>
<dbReference type="HAMAP" id="MF_00047">
    <property type="entry name" value="Dala_Dala_lig"/>
    <property type="match status" value="1"/>
</dbReference>
<evidence type="ECO:0000256" key="9">
    <source>
        <dbReference type="ARBA" id="ARBA00022984"/>
    </source>
</evidence>
<comment type="similarity">
    <text evidence="2 12">Belongs to the D-alanine--D-alanine ligase family.</text>
</comment>
<feature type="binding site" evidence="15">
    <location>
        <position position="314"/>
    </location>
    <ligand>
        <name>Mg(2+)</name>
        <dbReference type="ChEBI" id="CHEBI:18420"/>
        <label>1</label>
    </ligand>
</feature>
<evidence type="ECO:0000256" key="3">
    <source>
        <dbReference type="ARBA" id="ARBA00022598"/>
    </source>
</evidence>
<dbReference type="InterPro" id="IPR011095">
    <property type="entry name" value="Dala_Dala_lig_C"/>
</dbReference>
<dbReference type="SUPFAM" id="SSF52440">
    <property type="entry name" value="PreATP-grasp domain"/>
    <property type="match status" value="1"/>
</dbReference>
<dbReference type="PROSITE" id="PS00843">
    <property type="entry name" value="DALA_DALA_LIGASE_1"/>
    <property type="match status" value="1"/>
</dbReference>
<dbReference type="InterPro" id="IPR000291">
    <property type="entry name" value="D-Ala_lig_Van_CS"/>
</dbReference>
<feature type="binding site" evidence="14">
    <location>
        <position position="142"/>
    </location>
    <ligand>
        <name>ATP</name>
        <dbReference type="ChEBI" id="CHEBI:30616"/>
    </ligand>
</feature>
<dbReference type="InterPro" id="IPR005905">
    <property type="entry name" value="D_ala_D_ala"/>
</dbReference>
<dbReference type="EMBL" id="DVFT01000013">
    <property type="protein sequence ID" value="HIQ95097.1"/>
    <property type="molecule type" value="Genomic_DNA"/>
</dbReference>
<keyword evidence="3 12" id="KW-0436">Ligase</keyword>
<dbReference type="GO" id="GO:0008360">
    <property type="term" value="P:regulation of cell shape"/>
    <property type="evidence" value="ECO:0007669"/>
    <property type="project" value="UniProtKB-KW"/>
</dbReference>
<protein>
    <recommendedName>
        <fullName evidence="12">D-alanine--D-alanine ligase</fullName>
        <ecNumber evidence="12">6.3.2.4</ecNumber>
    </recommendedName>
    <alternativeName>
        <fullName evidence="12">D-Ala-D-Ala ligase</fullName>
    </alternativeName>
    <alternativeName>
        <fullName evidence="12">D-alanylalanine synthetase</fullName>
    </alternativeName>
</protein>
<evidence type="ECO:0000256" key="16">
    <source>
        <dbReference type="PROSITE-ProRule" id="PRU00409"/>
    </source>
</evidence>
<dbReference type="PANTHER" id="PTHR23132:SF25">
    <property type="entry name" value="D-ALANINE--D-ALANINE LIGASE A"/>
    <property type="match status" value="1"/>
</dbReference>
<sequence>MPTETKNIAILFGGCSTEYEISLQSAYAVIRHLDRTNYTPILIGIEKKTGIWRWFRGREEKIREDTWHLGADCIQVFPSMDRSFHGICYLEEGELRQISLSAALPVLHGKNGEDGTVQGVLKLSGIPVIGCGVLASAICMDKEMAHRIVAAAGIKTARSRLLCPGVSEALIRETAKELGYPLFVKPDRSGSSFGITKVSCEEMLMQAVEDAFLHDDAVLMEEAVPGFEVGCAVLGTKELTVGEVDEIELSDGFFDYTEKYTLKTSKIHLPARISREKSQEIKETAKQIYRILGCSHFARVDLFLTPDGELYFNEVNTIPGFTAHSRYPSMMKAAGISFEEILERILEDGQDAV</sequence>
<evidence type="ECO:0000313" key="18">
    <source>
        <dbReference type="EMBL" id="HIQ95097.1"/>
    </source>
</evidence>
<evidence type="ECO:0000256" key="2">
    <source>
        <dbReference type="ARBA" id="ARBA00010871"/>
    </source>
</evidence>
<evidence type="ECO:0000256" key="14">
    <source>
        <dbReference type="PIRSR" id="PIRSR039102-2"/>
    </source>
</evidence>
<proteinExistence type="inferred from homology"/>
<keyword evidence="11 12" id="KW-0961">Cell wall biogenesis/degradation</keyword>
<dbReference type="FunFam" id="3.30.470.20:FF:000008">
    <property type="entry name" value="D-alanine--D-alanine ligase"/>
    <property type="match status" value="1"/>
</dbReference>
<evidence type="ECO:0000256" key="1">
    <source>
        <dbReference type="ARBA" id="ARBA00001936"/>
    </source>
</evidence>
<feature type="active site" evidence="13">
    <location>
        <position position="18"/>
    </location>
</feature>
<dbReference type="NCBIfam" id="NF002528">
    <property type="entry name" value="PRK01966.1-4"/>
    <property type="match status" value="1"/>
</dbReference>
<dbReference type="GO" id="GO:0005524">
    <property type="term" value="F:ATP binding"/>
    <property type="evidence" value="ECO:0007669"/>
    <property type="project" value="UniProtKB-UniRule"/>
</dbReference>
<feature type="binding site" evidence="14">
    <location>
        <begin position="191"/>
        <end position="192"/>
    </location>
    <ligand>
        <name>ATP</name>
        <dbReference type="ChEBI" id="CHEBI:30616"/>
    </ligand>
</feature>
<keyword evidence="5 14" id="KW-0547">Nucleotide-binding</keyword>
<evidence type="ECO:0000259" key="17">
    <source>
        <dbReference type="PROSITE" id="PS50975"/>
    </source>
</evidence>
<evidence type="ECO:0000256" key="4">
    <source>
        <dbReference type="ARBA" id="ARBA00022723"/>
    </source>
</evidence>
<dbReference type="InterPro" id="IPR011127">
    <property type="entry name" value="Dala_Dala_lig_N"/>
</dbReference>
<evidence type="ECO:0000256" key="7">
    <source>
        <dbReference type="ARBA" id="ARBA00022842"/>
    </source>
</evidence>
<feature type="binding site" evidence="14">
    <location>
        <begin position="183"/>
        <end position="185"/>
    </location>
    <ligand>
        <name>ATP</name>
        <dbReference type="ChEBI" id="CHEBI:30616"/>
    </ligand>
</feature>
<evidence type="ECO:0000256" key="6">
    <source>
        <dbReference type="ARBA" id="ARBA00022840"/>
    </source>
</evidence>
<dbReference type="GO" id="GO:0009252">
    <property type="term" value="P:peptidoglycan biosynthetic process"/>
    <property type="evidence" value="ECO:0007669"/>
    <property type="project" value="UniProtKB-UniRule"/>
</dbReference>